<comment type="caution">
    <text evidence="1">The sequence shown here is derived from an EMBL/GenBank/DDBJ whole genome shotgun (WGS) entry which is preliminary data.</text>
</comment>
<reference evidence="1 2" key="1">
    <citation type="submission" date="2023-02" db="EMBL/GenBank/DDBJ databases">
        <title>LHISI_Scaffold_Assembly.</title>
        <authorList>
            <person name="Stuart O.P."/>
            <person name="Cleave R."/>
            <person name="Magrath M.J.L."/>
            <person name="Mikheyev A.S."/>
        </authorList>
    </citation>
    <scope>NUCLEOTIDE SEQUENCE [LARGE SCALE GENOMIC DNA]</scope>
    <source>
        <strain evidence="1">Daus_M_001</strain>
        <tissue evidence="1">Leg muscle</tissue>
    </source>
</reference>
<evidence type="ECO:0000313" key="2">
    <source>
        <dbReference type="Proteomes" id="UP001159363"/>
    </source>
</evidence>
<gene>
    <name evidence="1" type="ORF">PR048_011959</name>
</gene>
<proteinExistence type="predicted"/>
<protein>
    <submittedName>
        <fullName evidence="1">Uncharacterized protein</fullName>
    </submittedName>
</protein>
<evidence type="ECO:0000313" key="1">
    <source>
        <dbReference type="EMBL" id="KAJ8885759.1"/>
    </source>
</evidence>
<sequence length="117" mass="13340">MDSFGGPCSVGVCAKENCHKERYGGVSVNSKMFSNYNNENHEKKYLHKYFHLFGQNCCDPLKIHSKVITKGLKEITFNLFTLGLIPGKGLLLVLKRYLIVTQVHTISKIRHTSQLRK</sequence>
<dbReference type="EMBL" id="JARBHB010000004">
    <property type="protein sequence ID" value="KAJ8885759.1"/>
    <property type="molecule type" value="Genomic_DNA"/>
</dbReference>
<accession>A0ABQ9HNN8</accession>
<dbReference type="Proteomes" id="UP001159363">
    <property type="component" value="Chromosome X"/>
</dbReference>
<keyword evidence="2" id="KW-1185">Reference proteome</keyword>
<organism evidence="1 2">
    <name type="scientific">Dryococelus australis</name>
    <dbReference type="NCBI Taxonomy" id="614101"/>
    <lineage>
        <taxon>Eukaryota</taxon>
        <taxon>Metazoa</taxon>
        <taxon>Ecdysozoa</taxon>
        <taxon>Arthropoda</taxon>
        <taxon>Hexapoda</taxon>
        <taxon>Insecta</taxon>
        <taxon>Pterygota</taxon>
        <taxon>Neoptera</taxon>
        <taxon>Polyneoptera</taxon>
        <taxon>Phasmatodea</taxon>
        <taxon>Verophasmatodea</taxon>
        <taxon>Anareolatae</taxon>
        <taxon>Phasmatidae</taxon>
        <taxon>Eurycanthinae</taxon>
        <taxon>Dryococelus</taxon>
    </lineage>
</organism>
<name>A0ABQ9HNN8_9NEOP</name>